<dbReference type="Proteomes" id="UP000325645">
    <property type="component" value="Unassembled WGS sequence"/>
</dbReference>
<dbReference type="InterPro" id="IPR018060">
    <property type="entry name" value="HTH_AraC"/>
</dbReference>
<feature type="domain" description="HTH araC/xylS-type" evidence="1">
    <location>
        <begin position="49"/>
        <end position="77"/>
    </location>
</feature>
<evidence type="ECO:0000313" key="3">
    <source>
        <dbReference type="Proteomes" id="UP000325645"/>
    </source>
</evidence>
<dbReference type="GO" id="GO:0043565">
    <property type="term" value="F:sequence-specific DNA binding"/>
    <property type="evidence" value="ECO:0007669"/>
    <property type="project" value="InterPro"/>
</dbReference>
<dbReference type="Gene3D" id="1.10.10.60">
    <property type="entry name" value="Homeodomain-like"/>
    <property type="match status" value="1"/>
</dbReference>
<evidence type="ECO:0000313" key="2">
    <source>
        <dbReference type="EMBL" id="VVQ31164.1"/>
    </source>
</evidence>
<dbReference type="AlphaFoldDB" id="A0A5E7W8M4"/>
<dbReference type="GO" id="GO:0003700">
    <property type="term" value="F:DNA-binding transcription factor activity"/>
    <property type="evidence" value="ECO:0007669"/>
    <property type="project" value="InterPro"/>
</dbReference>
<organism evidence="2 3">
    <name type="scientific">Pseudomonas fluorescens</name>
    <dbReference type="NCBI Taxonomy" id="294"/>
    <lineage>
        <taxon>Bacteria</taxon>
        <taxon>Pseudomonadati</taxon>
        <taxon>Pseudomonadota</taxon>
        <taxon>Gammaproteobacteria</taxon>
        <taxon>Pseudomonadales</taxon>
        <taxon>Pseudomonadaceae</taxon>
        <taxon>Pseudomonas</taxon>
    </lineage>
</organism>
<proteinExistence type="predicted"/>
<dbReference type="EMBL" id="CABVJH010000003">
    <property type="protein sequence ID" value="VVQ31164.1"/>
    <property type="molecule type" value="Genomic_DNA"/>
</dbReference>
<gene>
    <name evidence="2" type="ORF">PS943_02260</name>
</gene>
<reference evidence="2 3" key="1">
    <citation type="submission" date="2019-09" db="EMBL/GenBank/DDBJ databases">
        <authorList>
            <person name="Chandra G."/>
            <person name="Truman W A."/>
        </authorList>
    </citation>
    <scope>NUCLEOTIDE SEQUENCE [LARGE SCALE GENOMIC DNA]</scope>
    <source>
        <strain evidence="2">PS943</strain>
    </source>
</reference>
<name>A0A5E7W8M4_PSEFL</name>
<evidence type="ECO:0000259" key="1">
    <source>
        <dbReference type="PROSITE" id="PS01124"/>
    </source>
</evidence>
<protein>
    <recommendedName>
        <fullName evidence="1">HTH araC/xylS-type domain-containing protein</fullName>
    </recommendedName>
</protein>
<sequence length="77" mass="8146">MTLRVGGGVLDNCGSELARDSGLADNEVLNKRPPSRASSLPQVLIGYSAFDLGFASDSAFIAFFKDMTGSTPGSWFK</sequence>
<dbReference type="PROSITE" id="PS01124">
    <property type="entry name" value="HTH_ARAC_FAMILY_2"/>
    <property type="match status" value="1"/>
</dbReference>
<accession>A0A5E7W8M4</accession>